<dbReference type="EMBL" id="JAHHQF010000098">
    <property type="protein sequence ID" value="MBT9283422.1"/>
    <property type="molecule type" value="Genomic_DNA"/>
</dbReference>
<dbReference type="Pfam" id="PF02673">
    <property type="entry name" value="BacA"/>
    <property type="match status" value="1"/>
</dbReference>
<evidence type="ECO:0000256" key="17">
    <source>
        <dbReference type="SAM" id="Phobius"/>
    </source>
</evidence>
<feature type="transmembrane region" description="Helical" evidence="17">
    <location>
        <begin position="116"/>
        <end position="135"/>
    </location>
</feature>
<organism evidence="19 20">
    <name type="scientific">Hydrogenibacillus schlegelii</name>
    <name type="common">Bacillus schlegelii</name>
    <dbReference type="NCBI Taxonomy" id="1484"/>
    <lineage>
        <taxon>Bacteria</taxon>
        <taxon>Bacillati</taxon>
        <taxon>Bacillota</taxon>
        <taxon>Bacilli</taxon>
        <taxon>Bacillales</taxon>
        <taxon>Bacillales Family X. Incertae Sedis</taxon>
        <taxon>Hydrogenibacillus</taxon>
    </lineage>
</organism>
<dbReference type="GO" id="GO:0071555">
    <property type="term" value="P:cell wall organization"/>
    <property type="evidence" value="ECO:0007669"/>
    <property type="project" value="UniProtKB-KW"/>
</dbReference>
<protein>
    <recommendedName>
        <fullName evidence="4">Undecaprenyl-diphosphatase</fullName>
        <ecNumber evidence="3">3.6.1.27</ecNumber>
    </recommendedName>
    <alternativeName>
        <fullName evidence="15">Bacitracin resistance protein</fullName>
    </alternativeName>
    <alternativeName>
        <fullName evidence="14">Undecaprenyl pyrophosphate phosphatase</fullName>
    </alternativeName>
</protein>
<dbReference type="GO" id="GO:0050380">
    <property type="term" value="F:undecaprenyl-diphosphatase activity"/>
    <property type="evidence" value="ECO:0007669"/>
    <property type="project" value="UniProtKB-EC"/>
</dbReference>
<evidence type="ECO:0000256" key="14">
    <source>
        <dbReference type="ARBA" id="ARBA00032707"/>
    </source>
</evidence>
<comment type="catalytic activity">
    <reaction evidence="16">
        <text>di-trans,octa-cis-undecaprenyl diphosphate + H2O = di-trans,octa-cis-undecaprenyl phosphate + phosphate + H(+)</text>
        <dbReference type="Rhea" id="RHEA:28094"/>
        <dbReference type="ChEBI" id="CHEBI:15377"/>
        <dbReference type="ChEBI" id="CHEBI:15378"/>
        <dbReference type="ChEBI" id="CHEBI:43474"/>
        <dbReference type="ChEBI" id="CHEBI:58405"/>
        <dbReference type="ChEBI" id="CHEBI:60392"/>
        <dbReference type="EC" id="3.6.1.27"/>
    </reaction>
</comment>
<evidence type="ECO:0000256" key="6">
    <source>
        <dbReference type="ARBA" id="ARBA00022692"/>
    </source>
</evidence>
<evidence type="ECO:0000256" key="10">
    <source>
        <dbReference type="ARBA" id="ARBA00022989"/>
    </source>
</evidence>
<feature type="transmembrane region" description="Helical" evidence="17">
    <location>
        <begin position="72"/>
        <end position="96"/>
    </location>
</feature>
<evidence type="ECO:0000256" key="13">
    <source>
        <dbReference type="ARBA" id="ARBA00023316"/>
    </source>
</evidence>
<keyword evidence="13" id="KW-0961">Cell wall biogenesis/degradation</keyword>
<reference evidence="19" key="1">
    <citation type="journal article" date="2021" name="Microbiology">
        <title>Metagenomic Analysis of the Microbial Community in the Underground Coal Fire Area (Kemerovo Region, Russia) Revealed Predominance of Thermophilic Members of the Phyla Deinococcus-thermus, Aquificae, and Firmicutes.</title>
        <authorList>
            <person name="Kadnikov V."/>
            <person name="Mardanov A.V."/>
            <person name="Beletsky A.V."/>
            <person name="Karnachuk O.V."/>
            <person name="Ravin N.V."/>
        </authorList>
    </citation>
    <scope>NUCLEOTIDE SEQUENCE</scope>
    <source>
        <strain evidence="19">RBS10-49</strain>
    </source>
</reference>
<evidence type="ECO:0000256" key="12">
    <source>
        <dbReference type="ARBA" id="ARBA00023251"/>
    </source>
</evidence>
<evidence type="ECO:0000313" key="20">
    <source>
        <dbReference type="Proteomes" id="UP000748108"/>
    </source>
</evidence>
<keyword evidence="7" id="KW-0378">Hydrolase</keyword>
<dbReference type="EC" id="3.6.1.27" evidence="3"/>
<proteinExistence type="inferred from homology"/>
<evidence type="ECO:0000256" key="9">
    <source>
        <dbReference type="ARBA" id="ARBA00022984"/>
    </source>
</evidence>
<accession>A0A947CZP2</accession>
<comment type="caution">
    <text evidence="19">The sequence shown here is derived from an EMBL/GenBank/DDBJ whole genome shotgun (WGS) entry which is preliminary data.</text>
</comment>
<keyword evidence="5" id="KW-1003">Cell membrane</keyword>
<keyword evidence="8" id="KW-0133">Cell shape</keyword>
<evidence type="ECO:0000256" key="2">
    <source>
        <dbReference type="ARBA" id="ARBA00010621"/>
    </source>
</evidence>
<evidence type="ECO:0000256" key="7">
    <source>
        <dbReference type="ARBA" id="ARBA00022801"/>
    </source>
</evidence>
<dbReference type="GO" id="GO:0009252">
    <property type="term" value="P:peptidoglycan biosynthetic process"/>
    <property type="evidence" value="ECO:0007669"/>
    <property type="project" value="UniProtKB-KW"/>
</dbReference>
<evidence type="ECO:0000256" key="16">
    <source>
        <dbReference type="ARBA" id="ARBA00047594"/>
    </source>
</evidence>
<dbReference type="InterPro" id="IPR003824">
    <property type="entry name" value="UppP"/>
</dbReference>
<evidence type="ECO:0000256" key="11">
    <source>
        <dbReference type="ARBA" id="ARBA00023136"/>
    </source>
</evidence>
<evidence type="ECO:0000256" key="3">
    <source>
        <dbReference type="ARBA" id="ARBA00012374"/>
    </source>
</evidence>
<dbReference type="GO" id="GO:0005886">
    <property type="term" value="C:plasma membrane"/>
    <property type="evidence" value="ECO:0007669"/>
    <property type="project" value="UniProtKB-SubCell"/>
</dbReference>
<dbReference type="EMBL" id="JAHHQF010000077">
    <property type="protein sequence ID" value="MBT9283121.1"/>
    <property type="molecule type" value="Genomic_DNA"/>
</dbReference>
<evidence type="ECO:0000256" key="5">
    <source>
        <dbReference type="ARBA" id="ARBA00022475"/>
    </source>
</evidence>
<keyword evidence="10 17" id="KW-1133">Transmembrane helix</keyword>
<evidence type="ECO:0000256" key="8">
    <source>
        <dbReference type="ARBA" id="ARBA00022960"/>
    </source>
</evidence>
<evidence type="ECO:0000256" key="1">
    <source>
        <dbReference type="ARBA" id="ARBA00004651"/>
    </source>
</evidence>
<comment type="similarity">
    <text evidence="2">Belongs to the UppP family.</text>
</comment>
<keyword evidence="11 17" id="KW-0472">Membrane</keyword>
<evidence type="ECO:0000256" key="15">
    <source>
        <dbReference type="ARBA" id="ARBA00032932"/>
    </source>
</evidence>
<dbReference type="PANTHER" id="PTHR30622">
    <property type="entry name" value="UNDECAPRENYL-DIPHOSPHATASE"/>
    <property type="match status" value="1"/>
</dbReference>
<gene>
    <name evidence="18" type="ORF">KM312_10865</name>
    <name evidence="19" type="ORF">KM312_12440</name>
</gene>
<evidence type="ECO:0000313" key="19">
    <source>
        <dbReference type="EMBL" id="MBT9283422.1"/>
    </source>
</evidence>
<dbReference type="GO" id="GO:0008360">
    <property type="term" value="P:regulation of cell shape"/>
    <property type="evidence" value="ECO:0007669"/>
    <property type="project" value="UniProtKB-KW"/>
</dbReference>
<dbReference type="Proteomes" id="UP000748108">
    <property type="component" value="Unassembled WGS sequence"/>
</dbReference>
<evidence type="ECO:0000313" key="18">
    <source>
        <dbReference type="EMBL" id="MBT9283121.1"/>
    </source>
</evidence>
<name>A0A947CZP2_HYDSH</name>
<keyword evidence="12" id="KW-0046">Antibiotic resistance</keyword>
<keyword evidence="9" id="KW-0573">Peptidoglycan synthesis</keyword>
<sequence length="136" mass="13909">MPSCITELFPVSSVAHAVLIPSVFRLNIHEEADADHEIGRLTLGQSALIGLAQSLALSPGFSRSGMTMVAGLYAGLSFGAAARFAFLLATPIILGADIVEVPRFFKPECAGLLGPAVGGGIAAGAAAYGSVWALIR</sequence>
<dbReference type="GO" id="GO:0046677">
    <property type="term" value="P:response to antibiotic"/>
    <property type="evidence" value="ECO:0007669"/>
    <property type="project" value="UniProtKB-KW"/>
</dbReference>
<dbReference type="PANTHER" id="PTHR30622:SF4">
    <property type="entry name" value="UNDECAPRENYL-DIPHOSPHATASE"/>
    <property type="match status" value="1"/>
</dbReference>
<evidence type="ECO:0000256" key="4">
    <source>
        <dbReference type="ARBA" id="ARBA00021581"/>
    </source>
</evidence>
<dbReference type="AlphaFoldDB" id="A0A947CZP2"/>
<keyword evidence="6 17" id="KW-0812">Transmembrane</keyword>
<comment type="subcellular location">
    <subcellularLocation>
        <location evidence="1">Cell membrane</location>
        <topology evidence="1">Multi-pass membrane protein</topology>
    </subcellularLocation>
</comment>